<comment type="caution">
    <text evidence="2">The sequence shown here is derived from an EMBL/GenBank/DDBJ whole genome shotgun (WGS) entry which is preliminary data.</text>
</comment>
<dbReference type="AlphaFoldDB" id="A0A1D1ULE5"/>
<keyword evidence="1" id="KW-1133">Transmembrane helix</keyword>
<keyword evidence="1" id="KW-0812">Transmembrane</keyword>
<reference evidence="2 3" key="1">
    <citation type="journal article" date="2016" name="Nat. Commun.">
        <title>Extremotolerant tardigrade genome and improved radiotolerance of human cultured cells by tardigrade-unique protein.</title>
        <authorList>
            <person name="Hashimoto T."/>
            <person name="Horikawa D.D."/>
            <person name="Saito Y."/>
            <person name="Kuwahara H."/>
            <person name="Kozuka-Hata H."/>
            <person name="Shin-I T."/>
            <person name="Minakuchi Y."/>
            <person name="Ohishi K."/>
            <person name="Motoyama A."/>
            <person name="Aizu T."/>
            <person name="Enomoto A."/>
            <person name="Kondo K."/>
            <person name="Tanaka S."/>
            <person name="Hara Y."/>
            <person name="Koshikawa S."/>
            <person name="Sagara H."/>
            <person name="Miura T."/>
            <person name="Yokobori S."/>
            <person name="Miyagawa K."/>
            <person name="Suzuki Y."/>
            <person name="Kubo T."/>
            <person name="Oyama M."/>
            <person name="Kohara Y."/>
            <person name="Fujiyama A."/>
            <person name="Arakawa K."/>
            <person name="Katayama T."/>
            <person name="Toyoda A."/>
            <person name="Kunieda T."/>
        </authorList>
    </citation>
    <scope>NUCLEOTIDE SEQUENCE [LARGE SCALE GENOMIC DNA]</scope>
    <source>
        <strain evidence="2 3">YOKOZUNA-1</strain>
    </source>
</reference>
<dbReference type="EMBL" id="BDGG01000001">
    <property type="protein sequence ID" value="GAU89215.1"/>
    <property type="molecule type" value="Genomic_DNA"/>
</dbReference>
<protein>
    <submittedName>
        <fullName evidence="2">Uncharacterized protein</fullName>
    </submittedName>
</protein>
<accession>A0A1D1ULE5</accession>
<sequence>MEHMISQRYGNFMTADRVSVKRVEYAQEFYNMMEHRCDVQKRSLMDDHSIYRIAAGALVAALVLVCFFRHRPRFTWQNQRSPGPPARCDAGHAERSHLATPWTGCTRLMEQSTPPHV</sequence>
<feature type="transmembrane region" description="Helical" evidence="1">
    <location>
        <begin position="50"/>
        <end position="68"/>
    </location>
</feature>
<evidence type="ECO:0000313" key="2">
    <source>
        <dbReference type="EMBL" id="GAU89215.1"/>
    </source>
</evidence>
<organism evidence="2 3">
    <name type="scientific">Ramazzottius varieornatus</name>
    <name type="common">Water bear</name>
    <name type="synonym">Tardigrade</name>
    <dbReference type="NCBI Taxonomy" id="947166"/>
    <lineage>
        <taxon>Eukaryota</taxon>
        <taxon>Metazoa</taxon>
        <taxon>Ecdysozoa</taxon>
        <taxon>Tardigrada</taxon>
        <taxon>Eutardigrada</taxon>
        <taxon>Parachela</taxon>
        <taxon>Hypsibioidea</taxon>
        <taxon>Ramazzottiidae</taxon>
        <taxon>Ramazzottius</taxon>
    </lineage>
</organism>
<evidence type="ECO:0000313" key="3">
    <source>
        <dbReference type="Proteomes" id="UP000186922"/>
    </source>
</evidence>
<name>A0A1D1ULE5_RAMVA</name>
<keyword evidence="3" id="KW-1185">Reference proteome</keyword>
<gene>
    <name evidence="2" type="primary">RvY_01792-1</name>
    <name evidence="2" type="synonym">RvY_01792.1</name>
    <name evidence="2" type="ORF">RvY_01792</name>
</gene>
<keyword evidence="1" id="KW-0472">Membrane</keyword>
<evidence type="ECO:0000256" key="1">
    <source>
        <dbReference type="SAM" id="Phobius"/>
    </source>
</evidence>
<dbReference type="Proteomes" id="UP000186922">
    <property type="component" value="Unassembled WGS sequence"/>
</dbReference>
<proteinExistence type="predicted"/>